<dbReference type="PANTHER" id="PTHR15020">
    <property type="entry name" value="FLAVIN REDUCTASE-RELATED"/>
    <property type="match status" value="1"/>
</dbReference>
<evidence type="ECO:0000259" key="1">
    <source>
        <dbReference type="Pfam" id="PF13460"/>
    </source>
</evidence>
<dbReference type="STRING" id="167879.CPS_0799"/>
<dbReference type="EMBL" id="CP000083">
    <property type="protein sequence ID" value="AAZ27766.1"/>
    <property type="molecule type" value="Genomic_DNA"/>
</dbReference>
<dbReference type="InterPro" id="IPR036291">
    <property type="entry name" value="NAD(P)-bd_dom_sf"/>
</dbReference>
<dbReference type="KEGG" id="cps:CPS_0799"/>
<evidence type="ECO:0000313" key="3">
    <source>
        <dbReference type="Proteomes" id="UP000000547"/>
    </source>
</evidence>
<dbReference type="InterPro" id="IPR016040">
    <property type="entry name" value="NAD(P)-bd_dom"/>
</dbReference>
<proteinExistence type="predicted"/>
<feature type="domain" description="NAD(P)-binding" evidence="1">
    <location>
        <begin position="7"/>
        <end position="223"/>
    </location>
</feature>
<dbReference type="SUPFAM" id="SSF51735">
    <property type="entry name" value="NAD(P)-binding Rossmann-fold domains"/>
    <property type="match status" value="1"/>
</dbReference>
<dbReference type="RefSeq" id="WP_011041648.1">
    <property type="nucleotide sequence ID" value="NC_003910.7"/>
</dbReference>
<accession>Q488G7</accession>
<dbReference type="Proteomes" id="UP000000547">
    <property type="component" value="Chromosome"/>
</dbReference>
<protein>
    <recommendedName>
        <fullName evidence="1">NAD(P)-binding domain-containing protein</fullName>
    </recommendedName>
</protein>
<organism evidence="2 3">
    <name type="scientific">Colwellia psychrerythraea (strain 34H / ATCC BAA-681)</name>
    <name type="common">Vibrio psychroerythus</name>
    <dbReference type="NCBI Taxonomy" id="167879"/>
    <lineage>
        <taxon>Bacteria</taxon>
        <taxon>Pseudomonadati</taxon>
        <taxon>Pseudomonadota</taxon>
        <taxon>Gammaproteobacteria</taxon>
        <taxon>Alteromonadales</taxon>
        <taxon>Colwelliaceae</taxon>
        <taxon>Colwellia</taxon>
    </lineage>
</organism>
<dbReference type="PANTHER" id="PTHR15020:SF11">
    <property type="entry name" value="OS06G0360300 PROTEIN"/>
    <property type="match status" value="1"/>
</dbReference>
<dbReference type="Pfam" id="PF13460">
    <property type="entry name" value="NAD_binding_10"/>
    <property type="match status" value="1"/>
</dbReference>
<gene>
    <name evidence="2" type="ordered locus">CPS_0799</name>
</gene>
<dbReference type="HOGENOM" id="CLU_025711_4_2_6"/>
<dbReference type="Gene3D" id="3.40.50.720">
    <property type="entry name" value="NAD(P)-binding Rossmann-like Domain"/>
    <property type="match status" value="1"/>
</dbReference>
<reference evidence="2" key="1">
    <citation type="journal article" date="2005" name="Proc. Natl. Acad. Sci. U.S.A.">
        <title>The psychrophilic lifestyle as revealed by the genome sequence of Colwellia psychrerythraea 34H through genomic and proteomic analyses.</title>
        <authorList>
            <person name="Methe B.A."/>
            <person name="Nelson K.E."/>
            <person name="Deming J.W."/>
            <person name="Momen B."/>
            <person name="Melamud E."/>
            <person name="Zhang X."/>
            <person name="Moult J."/>
            <person name="Madupu R."/>
            <person name="Nelson W.C."/>
            <person name="Dodson R.J."/>
            <person name="Brinkac L.M."/>
            <person name="Daugherty S.C."/>
            <person name="Durkin A.S."/>
            <person name="DeBoy R.T."/>
            <person name="Kolonay J.F."/>
            <person name="Sullivan S.A."/>
            <person name="Zhou L."/>
            <person name="Davidsen T.M."/>
            <person name="Wu M."/>
            <person name="Huston A.L."/>
            <person name="Lewis M."/>
            <person name="Weaver B."/>
            <person name="Weidman J.F."/>
            <person name="Khouri H."/>
            <person name="Utterback T.R."/>
            <person name="Feldblyum T.V."/>
            <person name="Fraser C.M."/>
        </authorList>
    </citation>
    <scope>NUCLEOTIDE SEQUENCE [LARGE SCALE GENOMIC DNA]</scope>
    <source>
        <strain evidence="2">34H</strain>
    </source>
</reference>
<evidence type="ECO:0000313" key="2">
    <source>
        <dbReference type="EMBL" id="AAZ27766.1"/>
    </source>
</evidence>
<dbReference type="AlphaFoldDB" id="Q488G7"/>
<name>Q488G7_COLP3</name>
<sequence length="242" mass="26597">MTILVVGASGATGRLLVEQLLAQGEKVKIIVRSIDALPDVIKQNDQLMITESTLLDMTDAELQQHVQGCRAVVSCLGHNLNFNGMFGHPRRLVTGAVQRLCRAIEATAANITSTPVKFILMNTTGNQNTQAGEKVSVAQSMVVGLIRLLLPPHADNEEAAGYLQSRYGRHHKMIEWVAVRPDSLIDEGSVTHYQAYESPIRSAIFDAGKTSRINVANFMSQLVIDSGTWNKWKSKMPVLYNN</sequence>